<dbReference type="Proteomes" id="UP001418444">
    <property type="component" value="Unassembled WGS sequence"/>
</dbReference>
<comment type="caution">
    <text evidence="1">The sequence shown here is derived from an EMBL/GenBank/DDBJ whole genome shotgun (WGS) entry which is preliminary data.</text>
</comment>
<organism evidence="1 2">
    <name type="scientific">Gordonia caeni</name>
    <dbReference type="NCBI Taxonomy" id="1007097"/>
    <lineage>
        <taxon>Bacteria</taxon>
        <taxon>Bacillati</taxon>
        <taxon>Actinomycetota</taxon>
        <taxon>Actinomycetes</taxon>
        <taxon>Mycobacteriales</taxon>
        <taxon>Gordoniaceae</taxon>
        <taxon>Gordonia</taxon>
    </lineage>
</organism>
<accession>A0ABP7PBQ9</accession>
<gene>
    <name evidence="1" type="ORF">GCM10022231_24160</name>
</gene>
<dbReference type="Pfam" id="PF04883">
    <property type="entry name" value="HK97-gp10_like"/>
    <property type="match status" value="1"/>
</dbReference>
<protein>
    <recommendedName>
        <fullName evidence="3">HK97 gp10 family phage protein</fullName>
    </recommendedName>
</protein>
<dbReference type="EMBL" id="BAAAZW010000006">
    <property type="protein sequence ID" value="GAA3963065.1"/>
    <property type="molecule type" value="Genomic_DNA"/>
</dbReference>
<name>A0ABP7PBQ9_9ACTN</name>
<evidence type="ECO:0000313" key="1">
    <source>
        <dbReference type="EMBL" id="GAA3963065.1"/>
    </source>
</evidence>
<evidence type="ECO:0000313" key="2">
    <source>
        <dbReference type="Proteomes" id="UP001418444"/>
    </source>
</evidence>
<sequence length="110" mass="11519">MVNIDSDDSFDEIKAAVADRGMEALRAGAELLQSEARALTPKDSGALAASLQVTVSGDEAAVHTDLPYAVKQHERLAFAHPNGQAKFLETALAASQSDIQAAIAEVLDLS</sequence>
<evidence type="ECO:0008006" key="3">
    <source>
        <dbReference type="Google" id="ProtNLM"/>
    </source>
</evidence>
<dbReference type="RefSeq" id="WP_344784043.1">
    <property type="nucleotide sequence ID" value="NZ_BAAAZW010000006.1"/>
</dbReference>
<proteinExistence type="predicted"/>
<dbReference type="InterPro" id="IPR010064">
    <property type="entry name" value="HK97-gp10_tail"/>
</dbReference>
<reference evidence="2" key="1">
    <citation type="journal article" date="2019" name="Int. J. Syst. Evol. Microbiol.">
        <title>The Global Catalogue of Microorganisms (GCM) 10K type strain sequencing project: providing services to taxonomists for standard genome sequencing and annotation.</title>
        <authorList>
            <consortium name="The Broad Institute Genomics Platform"/>
            <consortium name="The Broad Institute Genome Sequencing Center for Infectious Disease"/>
            <person name="Wu L."/>
            <person name="Ma J."/>
        </authorList>
    </citation>
    <scope>NUCLEOTIDE SEQUENCE [LARGE SCALE GENOMIC DNA]</scope>
    <source>
        <strain evidence="2">JCM 16923</strain>
    </source>
</reference>
<keyword evidence="2" id="KW-1185">Reference proteome</keyword>